<sequence length="179" mass="20369">MNMMQNNLSQNIVPVKVSYSFMKIMTLSSLVIDLHNDWTKSIPYALIDHNPGHPHKTAYDKTKIFARQSGFVSIVDTDKLTNTLSYNLLLNDIPALTFELCEPYLINERNVKYGLDSITSILSHLGMMVPEKERFSYPAPTAYKAGRLLRYFDKPYSSKSGIIRFIAKPGGEVNHLPRL</sequence>
<accession>A0A286U4H5</accession>
<evidence type="ECO:0000313" key="2">
    <source>
        <dbReference type="Proteomes" id="UP000218542"/>
    </source>
</evidence>
<keyword evidence="2" id="KW-1185">Reference proteome</keyword>
<evidence type="ECO:0000313" key="1">
    <source>
        <dbReference type="EMBL" id="GAX63049.1"/>
    </source>
</evidence>
<dbReference type="SUPFAM" id="SSF53187">
    <property type="entry name" value="Zn-dependent exopeptidases"/>
    <property type="match status" value="1"/>
</dbReference>
<dbReference type="Proteomes" id="UP000218542">
    <property type="component" value="Unassembled WGS sequence"/>
</dbReference>
<dbReference type="EMBL" id="BAOS01000047">
    <property type="protein sequence ID" value="GAX63049.1"/>
    <property type="molecule type" value="Genomic_DNA"/>
</dbReference>
<gene>
    <name evidence="1" type="ORF">SCALIN_C47_0020</name>
</gene>
<reference evidence="2" key="1">
    <citation type="journal article" date="2017" name="Environ. Microbiol. Rep.">
        <title>Genetic Diversity of Marine Anaerobic Ammonium-Oxidizing Bacteria as Revealed by Genomic and Proteomic Analyses of 'Candidatus Scalindua japonica'.</title>
        <authorList>
            <person name="Oshiki M."/>
            <person name="Mizuto K."/>
            <person name="Kimura Z."/>
            <person name="Kindaichi T."/>
            <person name="Satoh H."/>
            <person name="Okabe S."/>
        </authorList>
    </citation>
    <scope>NUCLEOTIDE SEQUENCE [LARGE SCALE GENOMIC DNA]</scope>
    <source>
        <strain evidence="2">husup-a2</strain>
    </source>
</reference>
<dbReference type="AlphaFoldDB" id="A0A286U4H5"/>
<protein>
    <submittedName>
        <fullName evidence="1">Permease of the major facilitator superfamily</fullName>
    </submittedName>
</protein>
<organism evidence="1 2">
    <name type="scientific">Candidatus Scalindua japonica</name>
    <dbReference type="NCBI Taxonomy" id="1284222"/>
    <lineage>
        <taxon>Bacteria</taxon>
        <taxon>Pseudomonadati</taxon>
        <taxon>Planctomycetota</taxon>
        <taxon>Candidatus Brocadiia</taxon>
        <taxon>Candidatus Brocadiales</taxon>
        <taxon>Candidatus Scalinduaceae</taxon>
        <taxon>Candidatus Scalindua</taxon>
    </lineage>
</organism>
<dbReference type="Gene3D" id="3.40.630.10">
    <property type="entry name" value="Zn peptidases"/>
    <property type="match status" value="1"/>
</dbReference>
<proteinExistence type="predicted"/>
<name>A0A286U4H5_9BACT</name>
<comment type="caution">
    <text evidence="1">The sequence shown here is derived from an EMBL/GenBank/DDBJ whole genome shotgun (WGS) entry which is preliminary data.</text>
</comment>